<dbReference type="EMBL" id="AP003073">
    <property type="protein sequence ID" value="BAD68068.1"/>
    <property type="molecule type" value="Genomic_DNA"/>
</dbReference>
<evidence type="ECO:0000313" key="1">
    <source>
        <dbReference type="EMBL" id="BAD68068.1"/>
    </source>
</evidence>
<dbReference type="AlphaFoldDB" id="Q5VR58"/>
<organism evidence="1">
    <name type="scientific">Oryza sativa subsp. japonica</name>
    <name type="common">Rice</name>
    <dbReference type="NCBI Taxonomy" id="39947"/>
    <lineage>
        <taxon>Eukaryota</taxon>
        <taxon>Viridiplantae</taxon>
        <taxon>Streptophyta</taxon>
        <taxon>Embryophyta</taxon>
        <taxon>Tracheophyta</taxon>
        <taxon>Spermatophyta</taxon>
        <taxon>Magnoliopsida</taxon>
        <taxon>Liliopsida</taxon>
        <taxon>Poales</taxon>
        <taxon>Poaceae</taxon>
        <taxon>BOP clade</taxon>
        <taxon>Oryzoideae</taxon>
        <taxon>Oryzeae</taxon>
        <taxon>Oryzinae</taxon>
        <taxon>Oryza</taxon>
        <taxon>Oryza sativa</taxon>
    </lineage>
</organism>
<reference evidence="1" key="1">
    <citation type="journal article" date="2002" name="Nature">
        <title>The genome sequence and structure of rice chromosome 1.</title>
        <authorList>
            <person name="Sasaki T."/>
            <person name="Matsumoto T."/>
            <person name="Yamamoto K."/>
            <person name="Sakata K."/>
            <person name="Baba T."/>
            <person name="Katayose Y."/>
            <person name="Wu J."/>
            <person name="Niimura Y."/>
            <person name="Cheng Z."/>
            <person name="Nagamura Y."/>
            <person name="Antonio B.A."/>
            <person name="Kanamori H."/>
            <person name="Hosokawa S."/>
            <person name="Masukawa M."/>
            <person name="Arikawa K."/>
            <person name="Chiden Y."/>
            <person name="Hayashi M."/>
            <person name="Okamoto M."/>
            <person name="Ando T."/>
            <person name="Aoki H."/>
            <person name="Arita K."/>
            <person name="Hamada M."/>
            <person name="Harada C."/>
            <person name="Hijishita S."/>
            <person name="Honda M."/>
            <person name="Ichikawa Y."/>
            <person name="Idonuma A."/>
            <person name="Iijima M."/>
            <person name="Ikeda M."/>
            <person name="Ikeno M."/>
            <person name="Itoh S."/>
            <person name="Itoh T."/>
            <person name="Itoh Y."/>
            <person name="Itoh Y."/>
            <person name="Iwabuchi A."/>
            <person name="Kamiya K."/>
            <person name="Karasawa W."/>
            <person name="Katagiri S."/>
            <person name="Kikuta A."/>
            <person name="Kobayashi N."/>
            <person name="Kono I."/>
            <person name="Machita K."/>
            <person name="Maehara T."/>
            <person name="Mizuno H."/>
            <person name="Mizubayashi T."/>
            <person name="Mukai Y."/>
            <person name="Nagasaki H."/>
            <person name="Nakashima M."/>
            <person name="Nakama Y."/>
            <person name="Nakamichi Y."/>
            <person name="Nakamura M."/>
            <person name="Namiki N."/>
            <person name="Negishi M."/>
            <person name="Ohta I."/>
            <person name="Ono N."/>
            <person name="Saji S."/>
            <person name="Sakai K."/>
            <person name="Shibata M."/>
            <person name="Shimokawa T."/>
            <person name="Shomura A."/>
            <person name="Song J."/>
            <person name="Takazaki Y."/>
            <person name="Terasawa K."/>
            <person name="Tsuji K."/>
            <person name="Waki K."/>
            <person name="Yamagata H."/>
            <person name="Yamane H."/>
            <person name="Yoshiki S."/>
            <person name="Yoshihara R."/>
            <person name="Yukawa K."/>
            <person name="Zhong H."/>
            <person name="Iwama H."/>
            <person name="Endo T."/>
            <person name="Ito H."/>
            <person name="Hahn J.H."/>
            <person name="Kim H.I."/>
            <person name="Eun M.Y."/>
            <person name="Yano M."/>
            <person name="Jiang J."/>
            <person name="Gojobori T."/>
        </authorList>
    </citation>
    <scope>NUCLEOTIDE SEQUENCE [LARGE SCALE GENOMIC DNA]</scope>
</reference>
<protein>
    <submittedName>
        <fullName evidence="1">Uncharacterized protein P0702B09.32</fullName>
    </submittedName>
</protein>
<gene>
    <name evidence="1" type="primary">P0702B09.32</name>
</gene>
<accession>Q5VR58</accession>
<dbReference type="Proteomes" id="UP000817658">
    <property type="component" value="Chromosome 1"/>
</dbReference>
<sequence length="146" mass="16654">MQPPFAVLFCCRKIWICFVLETFRKIRCVKTAWSLDKLRATYQATYLYINRAAAFTQNTRNQSRVCLLLCVAPSLVDYSIPLASVHQRSGEQVSGTSAFDVLHQEKAAIRFLGSASRDCSLFVRARRLAFLSARVLRAFVDARNRE</sequence>
<proteinExistence type="predicted"/>
<name>Q5VR58_ORYSJ</name>